<reference evidence="2" key="1">
    <citation type="submission" date="2015-01" db="EMBL/GenBank/DDBJ databases">
        <authorList>
            <person name="Aksoy S."/>
            <person name="Warren W."/>
            <person name="Wilson R.K."/>
        </authorList>
    </citation>
    <scope>NUCLEOTIDE SEQUENCE [LARGE SCALE GENOMIC DNA]</scope>
    <source>
        <strain evidence="2">IAEA</strain>
    </source>
</reference>
<dbReference type="EMBL" id="JXJN01025298">
    <property type="status" value="NOT_ANNOTATED_CDS"/>
    <property type="molecule type" value="Genomic_DNA"/>
</dbReference>
<reference evidence="1" key="2">
    <citation type="submission" date="2020-05" db="UniProtKB">
        <authorList>
            <consortium name="EnsemblMetazoa"/>
        </authorList>
    </citation>
    <scope>IDENTIFICATION</scope>
    <source>
        <strain evidence="1">IAEA</strain>
    </source>
</reference>
<dbReference type="VEuPathDB" id="VectorBase:GPPI048664"/>
<sequence length="223" mass="25180">MNNKNFILGCTNTQMLGSAIAIKLASDPRTIGAQIDNLTLKIYFSQVLFNDSILKNQPSRISIISYNDKLLIIGQVLNHFILDHIQNLIQNYDNTKKIYNEVRIAYPISFTQILKDTWTSINVRMKIICNKELKLRNLKILTENKEIFIFGDILNSEEKIIINTVTAAQDNGFPIKVGPCIKDTSCLLQITDDTFRVVKVAARVIAPPVKAFPIHKISGTIFA</sequence>
<name>A0A1B0C483_9MUSC</name>
<proteinExistence type="predicted"/>
<organism evidence="1 2">
    <name type="scientific">Glossina palpalis gambiensis</name>
    <dbReference type="NCBI Taxonomy" id="67801"/>
    <lineage>
        <taxon>Eukaryota</taxon>
        <taxon>Metazoa</taxon>
        <taxon>Ecdysozoa</taxon>
        <taxon>Arthropoda</taxon>
        <taxon>Hexapoda</taxon>
        <taxon>Insecta</taxon>
        <taxon>Pterygota</taxon>
        <taxon>Neoptera</taxon>
        <taxon>Endopterygota</taxon>
        <taxon>Diptera</taxon>
        <taxon>Brachycera</taxon>
        <taxon>Muscomorpha</taxon>
        <taxon>Hippoboscoidea</taxon>
        <taxon>Glossinidae</taxon>
        <taxon>Glossina</taxon>
    </lineage>
</organism>
<accession>A0A1B0C483</accession>
<dbReference type="EnsemblMetazoa" id="GPPI048664-RA">
    <property type="protein sequence ID" value="GPPI048664-PA"/>
    <property type="gene ID" value="GPPI048664"/>
</dbReference>
<keyword evidence="2" id="KW-1185">Reference proteome</keyword>
<dbReference type="Proteomes" id="UP000092460">
    <property type="component" value="Unassembled WGS sequence"/>
</dbReference>
<protein>
    <submittedName>
        <fullName evidence="1">Uncharacterized protein</fullName>
    </submittedName>
</protein>
<dbReference type="AlphaFoldDB" id="A0A1B0C483"/>
<evidence type="ECO:0000313" key="2">
    <source>
        <dbReference type="Proteomes" id="UP000092460"/>
    </source>
</evidence>
<evidence type="ECO:0000313" key="1">
    <source>
        <dbReference type="EnsemblMetazoa" id="GPPI048664-PA"/>
    </source>
</evidence>